<dbReference type="EMBL" id="BEXT01000001">
    <property type="protein sequence ID" value="GBC63472.1"/>
    <property type="molecule type" value="Genomic_DNA"/>
</dbReference>
<name>A0A401G2J4_9BACT</name>
<organism evidence="1 2">
    <name type="scientific">Desulfonema ishimotonii</name>
    <dbReference type="NCBI Taxonomy" id="45657"/>
    <lineage>
        <taxon>Bacteria</taxon>
        <taxon>Pseudomonadati</taxon>
        <taxon>Thermodesulfobacteriota</taxon>
        <taxon>Desulfobacteria</taxon>
        <taxon>Desulfobacterales</taxon>
        <taxon>Desulfococcaceae</taxon>
        <taxon>Desulfonema</taxon>
    </lineage>
</organism>
<dbReference type="RefSeq" id="WP_124330534.1">
    <property type="nucleotide sequence ID" value="NZ_BEXT01000001.1"/>
</dbReference>
<proteinExistence type="predicted"/>
<protein>
    <submittedName>
        <fullName evidence="1">Uncharacterized protein</fullName>
    </submittedName>
</protein>
<evidence type="ECO:0000313" key="1">
    <source>
        <dbReference type="EMBL" id="GBC63472.1"/>
    </source>
</evidence>
<sequence length="61" mass="7126">MAFKKAENCETVEEAYACLKELDEDKRLIRSPEDLDRIEKEILSYTNRLAALLLKKRSKPV</sequence>
<keyword evidence="2" id="KW-1185">Reference proteome</keyword>
<dbReference type="Proteomes" id="UP000288096">
    <property type="component" value="Unassembled WGS sequence"/>
</dbReference>
<accession>A0A401G2J4</accession>
<reference evidence="2" key="2">
    <citation type="submission" date="2019-01" db="EMBL/GenBank/DDBJ databases">
        <title>Genome sequence of Desulfonema ishimotonii strain Tokyo 01.</title>
        <authorList>
            <person name="Fukui M."/>
        </authorList>
    </citation>
    <scope>NUCLEOTIDE SEQUENCE [LARGE SCALE GENOMIC DNA]</scope>
    <source>
        <strain evidence="2">Tokyo 01</strain>
    </source>
</reference>
<dbReference type="AlphaFoldDB" id="A0A401G2J4"/>
<evidence type="ECO:0000313" key="2">
    <source>
        <dbReference type="Proteomes" id="UP000288096"/>
    </source>
</evidence>
<gene>
    <name evidence="1" type="ORF">DENIS_4466</name>
</gene>
<reference evidence="2" key="1">
    <citation type="submission" date="2017-11" db="EMBL/GenBank/DDBJ databases">
        <authorList>
            <person name="Watanabe M."/>
            <person name="Kojima H."/>
        </authorList>
    </citation>
    <scope>NUCLEOTIDE SEQUENCE [LARGE SCALE GENOMIC DNA]</scope>
    <source>
        <strain evidence="2">Tokyo 01</strain>
    </source>
</reference>
<comment type="caution">
    <text evidence="1">The sequence shown here is derived from an EMBL/GenBank/DDBJ whole genome shotgun (WGS) entry which is preliminary data.</text>
</comment>